<organism evidence="1 3">
    <name type="scientific">Bradyrhizobium elkanii</name>
    <dbReference type="NCBI Taxonomy" id="29448"/>
    <lineage>
        <taxon>Bacteria</taxon>
        <taxon>Pseudomonadati</taxon>
        <taxon>Pseudomonadota</taxon>
        <taxon>Alphaproteobacteria</taxon>
        <taxon>Hyphomicrobiales</taxon>
        <taxon>Nitrobacteraceae</taxon>
        <taxon>Bradyrhizobium</taxon>
    </lineage>
</organism>
<accession>A0A1E3EKG2</accession>
<sequence length="85" mass="9849">MTQPDVFDQKVLDQNIRELQEWLRRAWQQLADPSLTAFSRRELRNQMKQCNADLRVQLQAASKRMLVPPASSGRTFAKPALRILA</sequence>
<dbReference type="OrthoDB" id="8243115at2"/>
<evidence type="ECO:0000313" key="3">
    <source>
        <dbReference type="Proteomes" id="UP000673383"/>
    </source>
</evidence>
<dbReference type="GeneID" id="92954871"/>
<dbReference type="eggNOG" id="ENOG502ZZAZ">
    <property type="taxonomic scope" value="Bacteria"/>
</dbReference>
<dbReference type="Proteomes" id="UP001565471">
    <property type="component" value="Unassembled WGS sequence"/>
</dbReference>
<reference evidence="2 4" key="2">
    <citation type="submission" date="2024-07" db="EMBL/GenBank/DDBJ databases">
        <title>Genomic Encyclopedia of Type Strains, Phase V (KMG-V): Genome sequencing to study the core and pangenomes of soil and plant-associated prokaryotes.</title>
        <authorList>
            <person name="Whitman W."/>
        </authorList>
    </citation>
    <scope>NUCLEOTIDE SEQUENCE [LARGE SCALE GENOMIC DNA]</scope>
    <source>
        <strain evidence="2 4">USDA 415</strain>
    </source>
</reference>
<dbReference type="Proteomes" id="UP000673383">
    <property type="component" value="Unassembled WGS sequence"/>
</dbReference>
<dbReference type="EMBL" id="JAFICZ010000001">
    <property type="protein sequence ID" value="MBP1297702.1"/>
    <property type="molecule type" value="Genomic_DNA"/>
</dbReference>
<evidence type="ECO:0000313" key="1">
    <source>
        <dbReference type="EMBL" id="MBP1297702.1"/>
    </source>
</evidence>
<proteinExistence type="predicted"/>
<dbReference type="AlphaFoldDB" id="A0A1E3EKG2"/>
<gene>
    <name evidence="2" type="ORF">ABIF29_003781</name>
    <name evidence="1" type="ORF">JOH49_007455</name>
</gene>
<protein>
    <submittedName>
        <fullName evidence="1">Uncharacterized protein</fullName>
    </submittedName>
</protein>
<evidence type="ECO:0000313" key="2">
    <source>
        <dbReference type="EMBL" id="MEY9316982.1"/>
    </source>
</evidence>
<evidence type="ECO:0000313" key="4">
    <source>
        <dbReference type="Proteomes" id="UP001565471"/>
    </source>
</evidence>
<dbReference type="STRING" id="29448.QU41_15815"/>
<dbReference type="EMBL" id="JBGBZA010000002">
    <property type="protein sequence ID" value="MEY9316982.1"/>
    <property type="molecule type" value="Genomic_DNA"/>
</dbReference>
<comment type="caution">
    <text evidence="1">The sequence shown here is derived from an EMBL/GenBank/DDBJ whole genome shotgun (WGS) entry which is preliminary data.</text>
</comment>
<keyword evidence="4" id="KW-1185">Reference proteome</keyword>
<dbReference type="RefSeq" id="WP_016846113.1">
    <property type="nucleotide sequence ID" value="NZ_BJNL01000033.1"/>
</dbReference>
<name>A0A1E3EKG2_BRAEL</name>
<reference evidence="1" key="1">
    <citation type="submission" date="2021-02" db="EMBL/GenBank/DDBJ databases">
        <title>Genomic Encyclopedia of Type Strains, Phase IV (KMG-V): Genome sequencing to study the core and pangenomes of soil and plant-associated prokaryotes.</title>
        <authorList>
            <person name="Whitman W."/>
        </authorList>
    </citation>
    <scope>NUCLEOTIDE SEQUENCE</scope>
    <source>
        <strain evidence="1">USDA 406</strain>
    </source>
</reference>